<proteinExistence type="predicted"/>
<evidence type="ECO:0000256" key="1">
    <source>
        <dbReference type="SAM" id="Coils"/>
    </source>
</evidence>
<dbReference type="EMBL" id="MT774411">
    <property type="protein sequence ID" value="QOR57897.1"/>
    <property type="molecule type" value="Genomic_DNA"/>
</dbReference>
<dbReference type="RefSeq" id="YP_010113537.1">
    <property type="nucleotide sequence ID" value="NC_055904.1"/>
</dbReference>
<sequence length="150" mass="16850">MRKFTSILCSMMFAIFGIGLALHETTNDNQNGAFAATLPTMAMNMPTDSKMSMPLDLLLDQAKKQGAQEVVNTPKTNTDSLQSRITELEKKVKATRTKLTATKKRARVNRTRGDTIYVDRPVYYLAKMTCCEDDTSVEYYTVTKLDSIPH</sequence>
<evidence type="ECO:0000313" key="3">
    <source>
        <dbReference type="Proteomes" id="UP000593824"/>
    </source>
</evidence>
<accession>A0A7M1RTX0</accession>
<organism evidence="2 3">
    <name type="scientific">uncultured phage cr273_1</name>
    <dbReference type="NCBI Taxonomy" id="2772095"/>
    <lineage>
        <taxon>Viruses</taxon>
        <taxon>Duplodnaviria</taxon>
        <taxon>Heunggongvirae</taxon>
        <taxon>Uroviricota</taxon>
        <taxon>Caudoviricetes</taxon>
        <taxon>Crassvirales</taxon>
        <taxon>Suoliviridae</taxon>
        <taxon>Oafivirinae</taxon>
        <taxon>Buhlduvirus</taxon>
        <taxon>Buhlduvirus animalis</taxon>
    </lineage>
</organism>
<dbReference type="KEGG" id="vg:65132068"/>
<dbReference type="Proteomes" id="UP000593824">
    <property type="component" value="Segment"/>
</dbReference>
<feature type="coiled-coil region" evidence="1">
    <location>
        <begin position="78"/>
        <end position="105"/>
    </location>
</feature>
<evidence type="ECO:0000313" key="2">
    <source>
        <dbReference type="EMBL" id="QOR57897.1"/>
    </source>
</evidence>
<name>A0A7M1RTX0_9CAUD</name>
<keyword evidence="1" id="KW-0175">Coiled coil</keyword>
<protein>
    <submittedName>
        <fullName evidence="2">Uncharacterized protein</fullName>
    </submittedName>
</protein>
<dbReference type="GeneID" id="65132068"/>
<keyword evidence="3" id="KW-1185">Reference proteome</keyword>
<reference evidence="2 3" key="1">
    <citation type="submission" date="2020-07" db="EMBL/GenBank/DDBJ databases">
        <title>Taxonomic proposal: Crassvirales, a new order of highly abundant and diverse bacterial viruses.</title>
        <authorList>
            <person name="Shkoporov A.N."/>
            <person name="Stockdale S.R."/>
            <person name="Guerin E."/>
            <person name="Ross R.P."/>
            <person name="Hill C."/>
        </authorList>
    </citation>
    <scope>NUCLEOTIDE SEQUENCE [LARGE SCALE GENOMIC DNA]</scope>
</reference>